<dbReference type="PANTHER" id="PTHR19846:SF0">
    <property type="entry name" value="PRE-MRNA PROCESSING FACTOR 4"/>
    <property type="match status" value="1"/>
</dbReference>
<feature type="region of interest" description="Disordered" evidence="5">
    <location>
        <begin position="1"/>
        <end position="82"/>
    </location>
</feature>
<gene>
    <name evidence="7" type="primary">Prpf4</name>
    <name evidence="7" type="ORF">Anas_04123</name>
</gene>
<dbReference type="PROSITE" id="PS00678">
    <property type="entry name" value="WD_REPEATS_1"/>
    <property type="match status" value="3"/>
</dbReference>
<keyword evidence="1 3" id="KW-0853">WD repeat</keyword>
<dbReference type="SUPFAM" id="SSF158230">
    <property type="entry name" value="PRP4-like"/>
    <property type="match status" value="1"/>
</dbReference>
<dbReference type="InterPro" id="IPR019775">
    <property type="entry name" value="WD40_repeat_CS"/>
</dbReference>
<feature type="compositionally biased region" description="Basic and acidic residues" evidence="5">
    <location>
        <begin position="9"/>
        <end position="28"/>
    </location>
</feature>
<evidence type="ECO:0000313" key="8">
    <source>
        <dbReference type="Proteomes" id="UP000326759"/>
    </source>
</evidence>
<dbReference type="PROSITE" id="PS50082">
    <property type="entry name" value="WD_REPEATS_2"/>
    <property type="match status" value="7"/>
</dbReference>
<dbReference type="InterPro" id="IPR014906">
    <property type="entry name" value="PRP4-like"/>
</dbReference>
<dbReference type="InterPro" id="IPR020472">
    <property type="entry name" value="WD40_PAC1"/>
</dbReference>
<evidence type="ECO:0000256" key="1">
    <source>
        <dbReference type="ARBA" id="ARBA00022574"/>
    </source>
</evidence>
<feature type="repeat" description="WD" evidence="3">
    <location>
        <begin position="238"/>
        <end position="272"/>
    </location>
</feature>
<evidence type="ECO:0000259" key="6">
    <source>
        <dbReference type="SMART" id="SM00500"/>
    </source>
</evidence>
<feature type="repeat" description="WD" evidence="3">
    <location>
        <begin position="414"/>
        <end position="455"/>
    </location>
</feature>
<feature type="repeat" description="WD" evidence="3">
    <location>
        <begin position="280"/>
        <end position="329"/>
    </location>
</feature>
<dbReference type="Gene3D" id="2.130.10.10">
    <property type="entry name" value="YVTN repeat-like/Quinoprotein amine dehydrogenase"/>
    <property type="match status" value="2"/>
</dbReference>
<evidence type="ECO:0000256" key="2">
    <source>
        <dbReference type="ARBA" id="ARBA00022737"/>
    </source>
</evidence>
<feature type="repeat" description="WD" evidence="3">
    <location>
        <begin position="372"/>
        <end position="413"/>
    </location>
</feature>
<dbReference type="OrthoDB" id="540662at2759"/>
<dbReference type="FunFam" id="2.130.10.10:FF:001211">
    <property type="entry name" value="CBN-PRP-4 protein"/>
    <property type="match status" value="1"/>
</dbReference>
<feature type="repeat" description="WD" evidence="3">
    <location>
        <begin position="456"/>
        <end position="488"/>
    </location>
</feature>
<evidence type="ECO:0000313" key="7">
    <source>
        <dbReference type="EMBL" id="KAB7495078.1"/>
    </source>
</evidence>
<dbReference type="PROSITE" id="PS50294">
    <property type="entry name" value="WD_REPEATS_REGION"/>
    <property type="match status" value="4"/>
</dbReference>
<protein>
    <submittedName>
        <fullName evidence="7">U4/U6 small nuclear ribonucleoprotein Prp4</fullName>
    </submittedName>
</protein>
<feature type="compositionally biased region" description="Acidic residues" evidence="5">
    <location>
        <begin position="29"/>
        <end position="57"/>
    </location>
</feature>
<name>A0A5N5SMY6_9CRUS</name>
<sequence length="533" mass="61229">MSDSEESHEEMMEDRNSQSQDHDEREGEEKEEEEEEGEGVEEEEDEEIEEEEEEEEESRSPLPSNNIHISNEYMELDEPEVLDEKKKMLEEFERKRRARMITVPTDDIEVQQILRQRGEPICLFGEGPADRRNRLKDFLSRLEDSQRKADARQDHEDEDTSRDSSIMDVRSQKEDTWYHRGPNSLKEARMYIVNYSVPRARARLKREKLEKDISDATRKAKKQELQTKLRSFSLIGSQNADSRPVSYCSFSPNGEMLATSSWSARAKLWEISDCSEKLCLRGHSTYIDCIEWHPGSMISIDSSSVNLASSSRDGMVYLWNLTSSDPLKVLPKFEGRVSRVKFHPSGRFLGACVHDNSWRLWDLHMEEEVLFQEGHSKPVYCIAFQKDGSLSATGGLDAFGRVWDLRTGRCIMFMSGHNDPILSIDWSYDGYHLITGSEDNTARIWDVRARKCIYTIPAHSSLISGVKYDPNAGQYLVTCSYDGSVKLWCHGSFQLLKSLEGHGEKVMSCDINSKGNCVATCSFDRTFKLWGPD</sequence>
<dbReference type="GO" id="GO:0017070">
    <property type="term" value="F:U6 snRNA binding"/>
    <property type="evidence" value="ECO:0007669"/>
    <property type="project" value="TreeGrafter"/>
</dbReference>
<dbReference type="Proteomes" id="UP000326759">
    <property type="component" value="Unassembled WGS sequence"/>
</dbReference>
<proteinExistence type="predicted"/>
<dbReference type="GO" id="GO:0046540">
    <property type="term" value="C:U4/U6 x U5 tri-snRNP complex"/>
    <property type="evidence" value="ECO:0007669"/>
    <property type="project" value="TreeGrafter"/>
</dbReference>
<dbReference type="GO" id="GO:0030621">
    <property type="term" value="F:U4 snRNA binding"/>
    <property type="evidence" value="ECO:0007669"/>
    <property type="project" value="TreeGrafter"/>
</dbReference>
<dbReference type="FunFam" id="2.130.10.10:FF:000443">
    <property type="entry name" value="U4/U6 small nuclear ribonucleoprotein Prp4"/>
    <property type="match status" value="1"/>
</dbReference>
<feature type="repeat" description="WD" evidence="3">
    <location>
        <begin position="330"/>
        <end position="371"/>
    </location>
</feature>
<dbReference type="InterPro" id="IPR001680">
    <property type="entry name" value="WD40_rpt"/>
</dbReference>
<dbReference type="InterPro" id="IPR036285">
    <property type="entry name" value="PRP4-like_sf"/>
</dbReference>
<keyword evidence="8" id="KW-1185">Reference proteome</keyword>
<evidence type="ECO:0000256" key="3">
    <source>
        <dbReference type="PROSITE-ProRule" id="PRU00221"/>
    </source>
</evidence>
<dbReference type="InterPro" id="IPR036322">
    <property type="entry name" value="WD40_repeat_dom_sf"/>
</dbReference>
<dbReference type="GO" id="GO:0000398">
    <property type="term" value="P:mRNA splicing, via spliceosome"/>
    <property type="evidence" value="ECO:0007669"/>
    <property type="project" value="TreeGrafter"/>
</dbReference>
<dbReference type="SMART" id="SM00320">
    <property type="entry name" value="WD40"/>
    <property type="match status" value="7"/>
</dbReference>
<evidence type="ECO:0000256" key="4">
    <source>
        <dbReference type="SAM" id="Coils"/>
    </source>
</evidence>
<feature type="coiled-coil region" evidence="4">
    <location>
        <begin position="199"/>
        <end position="226"/>
    </location>
</feature>
<dbReference type="PANTHER" id="PTHR19846">
    <property type="entry name" value="WD40 REPEAT PROTEIN"/>
    <property type="match status" value="1"/>
</dbReference>
<feature type="region of interest" description="Disordered" evidence="5">
    <location>
        <begin position="143"/>
        <end position="175"/>
    </location>
</feature>
<reference evidence="7 8" key="1">
    <citation type="journal article" date="2019" name="PLoS Biol.">
        <title>Sex chromosomes control vertical transmission of feminizing Wolbachia symbionts in an isopod.</title>
        <authorList>
            <person name="Becking T."/>
            <person name="Chebbi M.A."/>
            <person name="Giraud I."/>
            <person name="Moumen B."/>
            <person name="Laverre T."/>
            <person name="Caubet Y."/>
            <person name="Peccoud J."/>
            <person name="Gilbert C."/>
            <person name="Cordaux R."/>
        </authorList>
    </citation>
    <scope>NUCLEOTIDE SEQUENCE [LARGE SCALE GENOMIC DNA]</scope>
    <source>
        <strain evidence="7">ANa2</strain>
        <tissue evidence="7">Whole body excluding digestive tract and cuticle</tissue>
    </source>
</reference>
<dbReference type="Gene3D" id="4.10.280.110">
    <property type="entry name" value="Pre-mRNA processing factor 4 domain"/>
    <property type="match status" value="1"/>
</dbReference>
<keyword evidence="4" id="KW-0175">Coiled coil</keyword>
<organism evidence="7 8">
    <name type="scientific">Armadillidium nasatum</name>
    <dbReference type="NCBI Taxonomy" id="96803"/>
    <lineage>
        <taxon>Eukaryota</taxon>
        <taxon>Metazoa</taxon>
        <taxon>Ecdysozoa</taxon>
        <taxon>Arthropoda</taxon>
        <taxon>Crustacea</taxon>
        <taxon>Multicrustacea</taxon>
        <taxon>Malacostraca</taxon>
        <taxon>Eumalacostraca</taxon>
        <taxon>Peracarida</taxon>
        <taxon>Isopoda</taxon>
        <taxon>Oniscidea</taxon>
        <taxon>Crinocheta</taxon>
        <taxon>Armadillidiidae</taxon>
        <taxon>Armadillidium</taxon>
    </lineage>
</organism>
<dbReference type="Pfam" id="PF00400">
    <property type="entry name" value="WD40"/>
    <property type="match status" value="7"/>
</dbReference>
<comment type="caution">
    <text evidence="7">The sequence shown here is derived from an EMBL/GenBank/DDBJ whole genome shotgun (WGS) entry which is preliminary data.</text>
</comment>
<accession>A0A5N5SMY6</accession>
<dbReference type="AlphaFoldDB" id="A0A5N5SMY6"/>
<keyword evidence="7" id="KW-0687">Ribonucleoprotein</keyword>
<dbReference type="EMBL" id="SEYY01023124">
    <property type="protein sequence ID" value="KAB7495078.1"/>
    <property type="molecule type" value="Genomic_DNA"/>
</dbReference>
<dbReference type="PRINTS" id="PR00320">
    <property type="entry name" value="GPROTEINBRPT"/>
</dbReference>
<dbReference type="InterPro" id="IPR015943">
    <property type="entry name" value="WD40/YVTN_repeat-like_dom_sf"/>
</dbReference>
<feature type="domain" description="Pre-mRNA processing factor 4 (PRP4)-like" evidence="6">
    <location>
        <begin position="105"/>
        <end position="157"/>
    </location>
</feature>
<dbReference type="SMART" id="SM00500">
    <property type="entry name" value="SFM"/>
    <property type="match status" value="1"/>
</dbReference>
<feature type="compositionally biased region" description="Basic and acidic residues" evidence="5">
    <location>
        <begin position="143"/>
        <end position="155"/>
    </location>
</feature>
<dbReference type="Pfam" id="PF08799">
    <property type="entry name" value="PRP4"/>
    <property type="match status" value="1"/>
</dbReference>
<keyword evidence="2" id="KW-0677">Repeat</keyword>
<dbReference type="CDD" id="cd00200">
    <property type="entry name" value="WD40"/>
    <property type="match status" value="1"/>
</dbReference>
<evidence type="ECO:0000256" key="5">
    <source>
        <dbReference type="SAM" id="MobiDB-lite"/>
    </source>
</evidence>
<feature type="repeat" description="WD" evidence="3">
    <location>
        <begin position="499"/>
        <end position="533"/>
    </location>
</feature>
<dbReference type="SUPFAM" id="SSF50978">
    <property type="entry name" value="WD40 repeat-like"/>
    <property type="match status" value="1"/>
</dbReference>